<sequence>MLSATYITDDKGKKISAVLPIKQYQQILEELEELEDIRAYDKVKAKKEKPIPLRDAIQQRRKK</sequence>
<evidence type="ECO:0000313" key="3">
    <source>
        <dbReference type="Proteomes" id="UP000294498"/>
    </source>
</evidence>
<dbReference type="InterPro" id="IPR049537">
    <property type="entry name" value="RelB-like"/>
</dbReference>
<gene>
    <name evidence="2" type="ORF">EDB95_0189</name>
</gene>
<proteinExistence type="predicted"/>
<dbReference type="AlphaFoldDB" id="A0A4R8DMG5"/>
<evidence type="ECO:0000256" key="1">
    <source>
        <dbReference type="SAM" id="MobiDB-lite"/>
    </source>
</evidence>
<dbReference type="Pfam" id="PF18506">
    <property type="entry name" value="RelB-like"/>
    <property type="match status" value="1"/>
</dbReference>
<comment type="caution">
    <text evidence="2">The sequence shown here is derived from an EMBL/GenBank/DDBJ whole genome shotgun (WGS) entry which is preliminary data.</text>
</comment>
<keyword evidence="3" id="KW-1185">Reference proteome</keyword>
<feature type="region of interest" description="Disordered" evidence="1">
    <location>
        <begin position="44"/>
        <end position="63"/>
    </location>
</feature>
<evidence type="ECO:0008006" key="4">
    <source>
        <dbReference type="Google" id="ProtNLM"/>
    </source>
</evidence>
<protein>
    <recommendedName>
        <fullName evidence="4">Prevent-host-death family protein</fullName>
    </recommendedName>
</protein>
<accession>A0A4R8DMG5</accession>
<dbReference type="Proteomes" id="UP000294498">
    <property type="component" value="Unassembled WGS sequence"/>
</dbReference>
<dbReference type="RefSeq" id="WP_133989686.1">
    <property type="nucleotide sequence ID" value="NZ_SODV01000001.1"/>
</dbReference>
<evidence type="ECO:0000313" key="2">
    <source>
        <dbReference type="EMBL" id="TDW99181.1"/>
    </source>
</evidence>
<dbReference type="EMBL" id="SODV01000001">
    <property type="protein sequence ID" value="TDW99181.1"/>
    <property type="molecule type" value="Genomic_DNA"/>
</dbReference>
<organism evidence="2 3">
    <name type="scientific">Dinghuibacter silviterrae</name>
    <dbReference type="NCBI Taxonomy" id="1539049"/>
    <lineage>
        <taxon>Bacteria</taxon>
        <taxon>Pseudomonadati</taxon>
        <taxon>Bacteroidota</taxon>
        <taxon>Chitinophagia</taxon>
        <taxon>Chitinophagales</taxon>
        <taxon>Chitinophagaceae</taxon>
        <taxon>Dinghuibacter</taxon>
    </lineage>
</organism>
<name>A0A4R8DMG5_9BACT</name>
<reference evidence="2 3" key="1">
    <citation type="submission" date="2019-03" db="EMBL/GenBank/DDBJ databases">
        <title>Genomic Encyclopedia of Type Strains, Phase IV (KMG-IV): sequencing the most valuable type-strain genomes for metagenomic binning, comparative biology and taxonomic classification.</title>
        <authorList>
            <person name="Goeker M."/>
        </authorList>
    </citation>
    <scope>NUCLEOTIDE SEQUENCE [LARGE SCALE GENOMIC DNA]</scope>
    <source>
        <strain evidence="2 3">DSM 100059</strain>
    </source>
</reference>